<comment type="caution">
    <text evidence="2">The sequence shown here is derived from an EMBL/GenBank/DDBJ whole genome shotgun (WGS) entry which is preliminary data.</text>
</comment>
<dbReference type="AlphaFoldDB" id="A0A561W245"/>
<feature type="compositionally biased region" description="Basic and acidic residues" evidence="1">
    <location>
        <begin position="112"/>
        <end position="122"/>
    </location>
</feature>
<dbReference type="OrthoDB" id="3406181at2"/>
<feature type="region of interest" description="Disordered" evidence="1">
    <location>
        <begin position="25"/>
        <end position="53"/>
    </location>
</feature>
<protein>
    <submittedName>
        <fullName evidence="2">Uncharacterized protein</fullName>
    </submittedName>
</protein>
<feature type="region of interest" description="Disordered" evidence="1">
    <location>
        <begin position="80"/>
        <end position="189"/>
    </location>
</feature>
<accession>A0A561W245</accession>
<dbReference type="EMBL" id="VIWZ01000001">
    <property type="protein sequence ID" value="TWG17934.1"/>
    <property type="molecule type" value="Genomic_DNA"/>
</dbReference>
<name>A0A561W245_9ACTN</name>
<evidence type="ECO:0000313" key="2">
    <source>
        <dbReference type="EMBL" id="TWG17934.1"/>
    </source>
</evidence>
<feature type="compositionally biased region" description="Low complexity" evidence="1">
    <location>
        <begin position="352"/>
        <end position="361"/>
    </location>
</feature>
<keyword evidence="3" id="KW-1185">Reference proteome</keyword>
<feature type="compositionally biased region" description="Basic and acidic residues" evidence="1">
    <location>
        <begin position="395"/>
        <end position="410"/>
    </location>
</feature>
<dbReference type="GeneID" id="300128824"/>
<feature type="compositionally biased region" description="Polar residues" evidence="1">
    <location>
        <begin position="137"/>
        <end position="146"/>
    </location>
</feature>
<dbReference type="RefSeq" id="WP_145781350.1">
    <property type="nucleotide sequence ID" value="NZ_VIWZ01000001.1"/>
</dbReference>
<feature type="compositionally biased region" description="Basic and acidic residues" evidence="1">
    <location>
        <begin position="80"/>
        <end position="89"/>
    </location>
</feature>
<feature type="compositionally biased region" description="Low complexity" evidence="1">
    <location>
        <begin position="123"/>
        <end position="134"/>
    </location>
</feature>
<proteinExistence type="predicted"/>
<feature type="region of interest" description="Disordered" evidence="1">
    <location>
        <begin position="207"/>
        <end position="459"/>
    </location>
</feature>
<dbReference type="Proteomes" id="UP000317685">
    <property type="component" value="Unassembled WGS sequence"/>
</dbReference>
<evidence type="ECO:0000256" key="1">
    <source>
        <dbReference type="SAM" id="MobiDB-lite"/>
    </source>
</evidence>
<reference evidence="2 3" key="1">
    <citation type="submission" date="2019-06" db="EMBL/GenBank/DDBJ databases">
        <title>Sequencing the genomes of 1000 actinobacteria strains.</title>
        <authorList>
            <person name="Klenk H.-P."/>
        </authorList>
    </citation>
    <scope>NUCLEOTIDE SEQUENCE [LARGE SCALE GENOMIC DNA]</scope>
    <source>
        <strain evidence="2 3">DSM 45885</strain>
    </source>
</reference>
<evidence type="ECO:0000313" key="3">
    <source>
        <dbReference type="Proteomes" id="UP000317685"/>
    </source>
</evidence>
<organism evidence="2 3">
    <name type="scientific">Micromonospora taraxaci</name>
    <dbReference type="NCBI Taxonomy" id="1316803"/>
    <lineage>
        <taxon>Bacteria</taxon>
        <taxon>Bacillati</taxon>
        <taxon>Actinomycetota</taxon>
        <taxon>Actinomycetes</taxon>
        <taxon>Micromonosporales</taxon>
        <taxon>Micromonosporaceae</taxon>
        <taxon>Micromonospora</taxon>
    </lineage>
</organism>
<sequence length="491" mass="48613">MPPRQRPRNWLAGRLRSAAGAVERLAGRVEPVGQPRQEPPSDPPRRFGEPPQHWLDVVATHAPGLLHDLDLDTARADAGRTLVRDDRPDGTGTDGAVPGSPDGPTQPSIVERGGRSVGERSRPSAGSAGFPAAGTRDTASADSPQTGGRRRPSGARGGFGAPDVPATADGTGTRVGPDPGAVGSPETVGAPATAGLLGAAGAHGTAGSLHPTGGFPAAAGARGTAGLPAPDGSHGTAGSPSTPVGHGTTGTGRVGSPDASGIHGTSAPPYGGDMSHTSASGRSAASWPAGETAGSIGELGGSAIGNPAGDTPGGGETPDGHAGQPRRTRPGRLGSPHGRDEATFSPTPAPVAPGGIVAPSGRSRRQGFALAAAPGDAGWDGRAAVAVGGSWPALPDERARPDHRRPDQHAARQGGWRGSDRGTVGAPVGAAPRDPVGGRWPVSIEFPPTEIGSAAADPWPALPDDGAVWAVPGDVLDTAHLGRLDREQAGD</sequence>
<gene>
    <name evidence="2" type="ORF">FHU34_113276</name>
</gene>